<feature type="binding site" evidence="10">
    <location>
        <position position="499"/>
    </location>
    <ligand>
        <name>[4Fe-4S] cluster</name>
        <dbReference type="ChEBI" id="CHEBI:49883"/>
        <label>1</label>
    </ligand>
</feature>
<keyword evidence="10" id="KW-1003">Cell membrane</keyword>
<feature type="transmembrane region" description="Helical" evidence="9">
    <location>
        <begin position="376"/>
        <end position="395"/>
    </location>
</feature>
<dbReference type="PANTHER" id="PTHR11432:SF3">
    <property type="entry name" value="NADH-UBIQUINONE OXIDOREDUCTASE CHAIN 1"/>
    <property type="match status" value="1"/>
</dbReference>
<keyword evidence="3 9" id="KW-0812">Transmembrane</keyword>
<feature type="binding site" evidence="10">
    <location>
        <position position="538"/>
    </location>
    <ligand>
        <name>[4Fe-4S] cluster</name>
        <dbReference type="ChEBI" id="CHEBI:49883"/>
        <label>2</label>
    </ligand>
</feature>
<comment type="similarity">
    <text evidence="9 11">Belongs to the complex I subunit 1 family.</text>
</comment>
<feature type="transmembrane region" description="Helical" evidence="9">
    <location>
        <begin position="220"/>
        <end position="239"/>
    </location>
</feature>
<evidence type="ECO:0000313" key="15">
    <source>
        <dbReference type="Proteomes" id="UP001551695"/>
    </source>
</evidence>
<comment type="subcellular location">
    <subcellularLocation>
        <location evidence="9 11">Cell membrane</location>
        <topology evidence="9 11">Multi-pass membrane protein</topology>
    </subcellularLocation>
    <subcellularLocation>
        <location evidence="10">Cell membrane</location>
        <topology evidence="10">Peripheral membrane protein</topology>
    </subcellularLocation>
    <subcellularLocation>
        <location evidence="1">Membrane</location>
        <topology evidence="1">Multi-pass membrane protein</topology>
    </subcellularLocation>
</comment>
<gene>
    <name evidence="9 14" type="primary">nuoH</name>
    <name evidence="10" type="synonym">nuoI</name>
    <name evidence="14" type="ORF">AB0I48_13315</name>
</gene>
<dbReference type="PANTHER" id="PTHR11432">
    <property type="entry name" value="NADH DEHYDROGENASE SUBUNIT 1"/>
    <property type="match status" value="1"/>
</dbReference>
<keyword evidence="14" id="KW-0560">Oxidoreductase</keyword>
<comment type="cofactor">
    <cofactor evidence="10">
        <name>[4Fe-4S] cluster</name>
        <dbReference type="ChEBI" id="CHEBI:49883"/>
    </cofactor>
    <text evidence="10">Binds 2 [4Fe-4S] clusters per subunit.</text>
</comment>
<feature type="binding site" evidence="10">
    <location>
        <position position="548"/>
    </location>
    <ligand>
        <name>[4Fe-4S] cluster</name>
        <dbReference type="ChEBI" id="CHEBI:49883"/>
        <label>1</label>
    </ligand>
</feature>
<keyword evidence="10" id="KW-0830">Ubiquinone</keyword>
<evidence type="ECO:0000256" key="1">
    <source>
        <dbReference type="ARBA" id="ARBA00004141"/>
    </source>
</evidence>
<evidence type="ECO:0000313" key="14">
    <source>
        <dbReference type="EMBL" id="MEV0708537.1"/>
    </source>
</evidence>
<dbReference type="InterPro" id="IPR017896">
    <property type="entry name" value="4Fe4S_Fe-S-bd"/>
</dbReference>
<feature type="transmembrane region" description="Helical" evidence="9">
    <location>
        <begin position="192"/>
        <end position="214"/>
    </location>
</feature>
<feature type="binding site" evidence="10">
    <location>
        <position position="493"/>
    </location>
    <ligand>
        <name>[4Fe-4S] cluster</name>
        <dbReference type="ChEBI" id="CHEBI:49883"/>
        <label>1</label>
    </ligand>
</feature>
<feature type="binding site" evidence="10">
    <location>
        <position position="541"/>
    </location>
    <ligand>
        <name>[4Fe-4S] cluster</name>
        <dbReference type="ChEBI" id="CHEBI:49883"/>
        <label>2</label>
    </ligand>
</feature>
<comment type="subunit">
    <text evidence="10">NDH-1 is composed of 14 different subunits. Subunits NuoA, H, J, K, L, M, N constitute the membrane sector of the complex.</text>
</comment>
<organism evidence="14 15">
    <name type="scientific">Nocardia aurea</name>
    <dbReference type="NCBI Taxonomy" id="2144174"/>
    <lineage>
        <taxon>Bacteria</taxon>
        <taxon>Bacillati</taxon>
        <taxon>Actinomycetota</taxon>
        <taxon>Actinomycetes</taxon>
        <taxon>Mycobacteriales</taxon>
        <taxon>Nocardiaceae</taxon>
        <taxon>Nocardia</taxon>
    </lineage>
</organism>
<feature type="transmembrane region" description="Helical" evidence="9">
    <location>
        <begin position="36"/>
        <end position="60"/>
    </location>
</feature>
<evidence type="ECO:0000256" key="12">
    <source>
        <dbReference type="SAM" id="MobiDB-lite"/>
    </source>
</evidence>
<feature type="domain" description="4Fe-4S ferredoxin-type" evidence="13">
    <location>
        <begin position="529"/>
        <end position="558"/>
    </location>
</feature>
<dbReference type="EC" id="7.1.1.-" evidence="10"/>
<feature type="transmembrane region" description="Helical" evidence="9">
    <location>
        <begin position="342"/>
        <end position="364"/>
    </location>
</feature>
<keyword evidence="2 10" id="KW-0004">4Fe-4S</keyword>
<dbReference type="Proteomes" id="UP001551695">
    <property type="component" value="Unassembled WGS sequence"/>
</dbReference>
<dbReference type="Pfam" id="PF12838">
    <property type="entry name" value="Fer4_7"/>
    <property type="match status" value="1"/>
</dbReference>
<comment type="function">
    <text evidence="9">NDH-1 shuttles electrons from NADH, via FMN and iron-sulfur (Fe-S) centers, to quinones in the respiratory chain. The immediate electron acceptor for the enzyme in this species is believed to be ubiquinone. Couples the redox reaction to proton translocation (for every two electrons transferred, four hydrogen ions are translocated across the cytoplasmic membrane), and thus conserves the redox energy in a proton gradient. This subunit may bind ubiquinone.</text>
</comment>
<dbReference type="SUPFAM" id="SSF54862">
    <property type="entry name" value="4Fe-4S ferredoxins"/>
    <property type="match status" value="1"/>
</dbReference>
<evidence type="ECO:0000256" key="3">
    <source>
        <dbReference type="ARBA" id="ARBA00022692"/>
    </source>
</evidence>
<dbReference type="InterPro" id="IPR010226">
    <property type="entry name" value="NADH_quinone_OxRdtase_chainI"/>
</dbReference>
<dbReference type="InterPro" id="IPR018086">
    <property type="entry name" value="NADH_UbQ_OxRdtase_su1_CS"/>
</dbReference>
<evidence type="ECO:0000259" key="13">
    <source>
        <dbReference type="PROSITE" id="PS51379"/>
    </source>
</evidence>
<name>A0ABV3FSZ3_9NOCA</name>
<evidence type="ECO:0000256" key="9">
    <source>
        <dbReference type="HAMAP-Rule" id="MF_01350"/>
    </source>
</evidence>
<dbReference type="PROSITE" id="PS00198">
    <property type="entry name" value="4FE4S_FER_1"/>
    <property type="match status" value="2"/>
</dbReference>
<keyword evidence="10" id="KW-0874">Quinone</keyword>
<evidence type="ECO:0000256" key="10">
    <source>
        <dbReference type="HAMAP-Rule" id="MF_01351"/>
    </source>
</evidence>
<evidence type="ECO:0000256" key="6">
    <source>
        <dbReference type="ARBA" id="ARBA00023004"/>
    </source>
</evidence>
<evidence type="ECO:0000256" key="8">
    <source>
        <dbReference type="ARBA" id="ARBA00023136"/>
    </source>
</evidence>
<reference evidence="14 15" key="1">
    <citation type="submission" date="2024-06" db="EMBL/GenBank/DDBJ databases">
        <title>The Natural Products Discovery Center: Release of the First 8490 Sequenced Strains for Exploring Actinobacteria Biosynthetic Diversity.</title>
        <authorList>
            <person name="Kalkreuter E."/>
            <person name="Kautsar S.A."/>
            <person name="Yang D."/>
            <person name="Bader C.D."/>
            <person name="Teijaro C.N."/>
            <person name="Fluegel L."/>
            <person name="Davis C.M."/>
            <person name="Simpson J.R."/>
            <person name="Lauterbach L."/>
            <person name="Steele A.D."/>
            <person name="Gui C."/>
            <person name="Meng S."/>
            <person name="Li G."/>
            <person name="Viehrig K."/>
            <person name="Ye F."/>
            <person name="Su P."/>
            <person name="Kiefer A.F."/>
            <person name="Nichols A."/>
            <person name="Cepeda A.J."/>
            <person name="Yan W."/>
            <person name="Fan B."/>
            <person name="Jiang Y."/>
            <person name="Adhikari A."/>
            <person name="Zheng C.-J."/>
            <person name="Schuster L."/>
            <person name="Cowan T.M."/>
            <person name="Smanski M.J."/>
            <person name="Chevrette M.G."/>
            <person name="De Carvalho L.P.S."/>
            <person name="Shen B."/>
        </authorList>
    </citation>
    <scope>NUCLEOTIDE SEQUENCE [LARGE SCALE GENOMIC DNA]</scope>
    <source>
        <strain evidence="14 15">NPDC050403</strain>
    </source>
</reference>
<dbReference type="NCBIfam" id="NF004743">
    <property type="entry name" value="PRK06076.1-4"/>
    <property type="match status" value="1"/>
</dbReference>
<keyword evidence="7 10" id="KW-0411">Iron-sulfur</keyword>
<keyword evidence="5 9" id="KW-1133">Transmembrane helix</keyword>
<evidence type="ECO:0000256" key="7">
    <source>
        <dbReference type="ARBA" id="ARBA00023014"/>
    </source>
</evidence>
<evidence type="ECO:0000256" key="4">
    <source>
        <dbReference type="ARBA" id="ARBA00022723"/>
    </source>
</evidence>
<keyword evidence="10 11" id="KW-0520">NAD</keyword>
<evidence type="ECO:0000256" key="11">
    <source>
        <dbReference type="RuleBase" id="RU000471"/>
    </source>
</evidence>
<dbReference type="HAMAP" id="MF_01350">
    <property type="entry name" value="NDH1_NuoH"/>
    <property type="match status" value="1"/>
</dbReference>
<sequence>MSDPALFATAPTGSSVVTDAAGYGPDSLALFGHDPLWLIIAKSLAIFAFLLLTPMIAVVAERKIVARMQMRLGPNRVGPGGSLQAVADGVKMALKEDIIPAIVDKPIYILAPIIAITPAYMAFAVIPFGGEVSIAGHATALQLTDLPVAVLYILAITSIGVYGIVLAGWASGSTYPLLGGLRSTAQVISYEIAMALCFAAVFLHAGTMATSGIVSAQYGTWFVFLLLPSFLIYCVSMVGETNRAPFDLPEAEGELVGGFHTEYSSLKFAMFMLAEYINMVTVSALATTLFLGGWHAPWPVNMWSGANSGWWGLLWFTLKVWTFLFVFIWLRGTLPRLRYDQFMALGWKLLIPVSLLWVMVVAGIRVLDIEGVHIQTPALVVSGLVITALMVWRFLRAGRAVEKPVPEPDPEPTGSGVSGVFLGFPTPPLPARAHGSDIHEAGLFEPLAGFAVTARTMFKKPNTESYPEQKVPTAARYHGRHQLNRYADGLEKCIGCELCAWACPADAIFVEGADNTEAERFSPGERYGRVYQINYLRCIGCGLCIEACPTRALTMTNEYELTDDNRADLIYEKQQLLAPMEPGMSPVPHAMHPGTTEGDYYRGDIPGGHGPGATAPPATVGAEGGAR</sequence>
<keyword evidence="15" id="KW-1185">Reference proteome</keyword>
<dbReference type="GO" id="GO:0050136">
    <property type="term" value="F:NADH dehydrogenase (quinone) (non-electrogenic) activity"/>
    <property type="evidence" value="ECO:0007669"/>
    <property type="project" value="UniProtKB-EC"/>
</dbReference>
<dbReference type="NCBIfam" id="NF004741">
    <property type="entry name" value="PRK06076.1-2"/>
    <property type="match status" value="1"/>
</dbReference>
<dbReference type="InterPro" id="IPR017900">
    <property type="entry name" value="4Fe4S_Fe_S_CS"/>
</dbReference>
<keyword evidence="4 10" id="KW-0479">Metal-binding</keyword>
<keyword evidence="6 10" id="KW-0408">Iron</keyword>
<keyword evidence="8 10" id="KW-0472">Membrane</keyword>
<dbReference type="Gene3D" id="3.30.70.3270">
    <property type="match status" value="1"/>
</dbReference>
<feature type="transmembrane region" description="Helical" evidence="9">
    <location>
        <begin position="276"/>
        <end position="296"/>
    </location>
</feature>
<dbReference type="PROSITE" id="PS51379">
    <property type="entry name" value="4FE4S_FER_2"/>
    <property type="match status" value="2"/>
</dbReference>
<accession>A0ABV3FSZ3</accession>
<dbReference type="NCBIfam" id="NF004537">
    <property type="entry name" value="PRK05888.1-3"/>
    <property type="match status" value="1"/>
</dbReference>
<feature type="transmembrane region" description="Helical" evidence="9">
    <location>
        <begin position="107"/>
        <end position="129"/>
    </location>
</feature>
<comment type="similarity">
    <text evidence="10">Belongs to the complex I 23 kDa subunit family.</text>
</comment>
<dbReference type="Pfam" id="PF00146">
    <property type="entry name" value="NADHdh"/>
    <property type="match status" value="1"/>
</dbReference>
<feature type="compositionally biased region" description="Low complexity" evidence="12">
    <location>
        <begin position="612"/>
        <end position="621"/>
    </location>
</feature>
<feature type="binding site" evidence="10">
    <location>
        <position position="544"/>
    </location>
    <ligand>
        <name>[4Fe-4S] cluster</name>
        <dbReference type="ChEBI" id="CHEBI:49883"/>
        <label>2</label>
    </ligand>
</feature>
<feature type="binding site" evidence="10">
    <location>
        <position position="496"/>
    </location>
    <ligand>
        <name>[4Fe-4S] cluster</name>
        <dbReference type="ChEBI" id="CHEBI:49883"/>
        <label>1</label>
    </ligand>
</feature>
<feature type="region of interest" description="Disordered" evidence="12">
    <location>
        <begin position="603"/>
        <end position="627"/>
    </location>
</feature>
<proteinExistence type="inferred from homology"/>
<dbReference type="InterPro" id="IPR001694">
    <property type="entry name" value="NADH_UbQ_OxRdtase_su1/FPO"/>
</dbReference>
<dbReference type="PROSITE" id="PS00667">
    <property type="entry name" value="COMPLEX1_ND1_1"/>
    <property type="match status" value="1"/>
</dbReference>
<protein>
    <recommendedName>
        <fullName evidence="9 10">Multifunctional fusion protein</fullName>
    </recommendedName>
    <domain>
        <recommendedName>
            <fullName evidence="10">NADH-quinone oxidoreductase subunit I</fullName>
            <ecNumber evidence="10">7.1.1.-</ecNumber>
        </recommendedName>
        <alternativeName>
            <fullName evidence="10">NADH dehydrogenase I subunit I</fullName>
        </alternativeName>
        <alternativeName>
            <fullName evidence="10">NDH-1 subunit I</fullName>
        </alternativeName>
    </domain>
    <domain>
        <recommendedName>
            <fullName evidence="9">NADH-quinone oxidoreductase subunit H</fullName>
        </recommendedName>
        <alternativeName>
            <fullName evidence="9">NADH dehydrogenase I subunit H</fullName>
        </alternativeName>
        <alternativeName>
            <fullName evidence="9">NDH-1 subunit H</fullName>
        </alternativeName>
    </domain>
</protein>
<feature type="domain" description="4Fe-4S ferredoxin-type" evidence="13">
    <location>
        <begin position="483"/>
        <end position="513"/>
    </location>
</feature>
<feature type="transmembrane region" description="Helical" evidence="9">
    <location>
        <begin position="308"/>
        <end position="330"/>
    </location>
</feature>
<keyword evidence="10" id="KW-1278">Translocase</keyword>
<dbReference type="EMBL" id="JBFAKC010000005">
    <property type="protein sequence ID" value="MEV0708537.1"/>
    <property type="molecule type" value="Genomic_DNA"/>
</dbReference>
<feature type="transmembrane region" description="Helical" evidence="9">
    <location>
        <begin position="149"/>
        <end position="171"/>
    </location>
</feature>
<evidence type="ECO:0000256" key="5">
    <source>
        <dbReference type="ARBA" id="ARBA00022989"/>
    </source>
</evidence>
<dbReference type="HAMAP" id="MF_01351">
    <property type="entry name" value="NDH1_NuoI"/>
    <property type="match status" value="1"/>
</dbReference>
<feature type="binding site" evidence="10">
    <location>
        <position position="503"/>
    </location>
    <ligand>
        <name>[4Fe-4S] cluster</name>
        <dbReference type="ChEBI" id="CHEBI:49883"/>
        <label>2</label>
    </ligand>
</feature>
<dbReference type="NCBIfam" id="TIGR01971">
    <property type="entry name" value="NuoI"/>
    <property type="match status" value="1"/>
</dbReference>
<evidence type="ECO:0000256" key="2">
    <source>
        <dbReference type="ARBA" id="ARBA00022485"/>
    </source>
</evidence>
<comment type="catalytic activity">
    <reaction evidence="10">
        <text>a quinone + NADH + 5 H(+)(in) = a quinol + NAD(+) + 4 H(+)(out)</text>
        <dbReference type="Rhea" id="RHEA:57888"/>
        <dbReference type="ChEBI" id="CHEBI:15378"/>
        <dbReference type="ChEBI" id="CHEBI:24646"/>
        <dbReference type="ChEBI" id="CHEBI:57540"/>
        <dbReference type="ChEBI" id="CHEBI:57945"/>
        <dbReference type="ChEBI" id="CHEBI:132124"/>
    </reaction>
</comment>
<dbReference type="PROSITE" id="PS00668">
    <property type="entry name" value="COMPLEX1_ND1_2"/>
    <property type="match status" value="1"/>
</dbReference>
<comment type="caution">
    <text evidence="14">The sequence shown here is derived from an EMBL/GenBank/DDBJ whole genome shotgun (WGS) entry which is preliminary data.</text>
</comment>